<evidence type="ECO:0000256" key="1">
    <source>
        <dbReference type="SAM" id="Phobius"/>
    </source>
</evidence>
<organism evidence="2 3">
    <name type="scientific">Spirosoma liriopis</name>
    <dbReference type="NCBI Taxonomy" id="2937440"/>
    <lineage>
        <taxon>Bacteria</taxon>
        <taxon>Pseudomonadati</taxon>
        <taxon>Bacteroidota</taxon>
        <taxon>Cytophagia</taxon>
        <taxon>Cytophagales</taxon>
        <taxon>Cytophagaceae</taxon>
        <taxon>Spirosoma</taxon>
    </lineage>
</organism>
<evidence type="ECO:0000313" key="2">
    <source>
        <dbReference type="EMBL" id="MCK8493286.1"/>
    </source>
</evidence>
<sequence length="422" mass="46266">MNAFYRICKANNFVGHALIIILLTVLLLGLNGCKTKEIAPVEPAEQPLPLPAPSWQLNGDITLENKFLLAAHANQKRLVVACTEGFFQLDAGDSSFVRAGGFGRMVPRLGTAGSANVGLSLYPPILSNNLYVSVQTDKKIVGLSYIGNSFQESDYYNDNGAGIYPDLFDSTKNLTIAAQDFRYSQSFGAFNEQVNTLLLHSSQGVLLVSRKDTSKVFSLLKPTGSNYQEMMNNNYRLVPIALPLTGTYKTSVRTSIAVGDHFIATPGESLLFNDVYLYAIYPDGTVKKVPTPSIVPSTYFFYKGKLYGYQQYDGLLVRSTDGGFTWQKLIKISFSSNVNFAEIDGRLIAYGQSQVLLLDDGTETFSTYHSETNKFDQLINTGLAGNKITGLASLGKMVYATTLSGLYQIKLADFFTKQPASD</sequence>
<accession>A0ABT0HM83</accession>
<reference evidence="2 3" key="1">
    <citation type="submission" date="2022-04" db="EMBL/GenBank/DDBJ databases">
        <title>Spirosoma sp. strain RP8 genome sequencing and assembly.</title>
        <authorList>
            <person name="Jung Y."/>
        </authorList>
    </citation>
    <scope>NUCLEOTIDE SEQUENCE [LARGE SCALE GENOMIC DNA]</scope>
    <source>
        <strain evidence="2 3">RP8</strain>
    </source>
</reference>
<dbReference type="EMBL" id="JALPRF010000002">
    <property type="protein sequence ID" value="MCK8493286.1"/>
    <property type="molecule type" value="Genomic_DNA"/>
</dbReference>
<keyword evidence="3" id="KW-1185">Reference proteome</keyword>
<feature type="transmembrane region" description="Helical" evidence="1">
    <location>
        <begin position="12"/>
        <end position="30"/>
    </location>
</feature>
<keyword evidence="1" id="KW-1133">Transmembrane helix</keyword>
<comment type="caution">
    <text evidence="2">The sequence shown here is derived from an EMBL/GenBank/DDBJ whole genome shotgun (WGS) entry which is preliminary data.</text>
</comment>
<keyword evidence="1" id="KW-0472">Membrane</keyword>
<gene>
    <name evidence="2" type="ORF">M0L20_15570</name>
</gene>
<keyword evidence="1" id="KW-0812">Transmembrane</keyword>
<dbReference type="RefSeq" id="WP_248477854.1">
    <property type="nucleotide sequence ID" value="NZ_JALPRF010000002.1"/>
</dbReference>
<dbReference type="InterPro" id="IPR036278">
    <property type="entry name" value="Sialidase_sf"/>
</dbReference>
<proteinExistence type="predicted"/>
<name>A0ABT0HM83_9BACT</name>
<protein>
    <recommendedName>
        <fullName evidence="4">Exo-alpha-sialidase</fullName>
    </recommendedName>
</protein>
<dbReference type="Proteomes" id="UP001202180">
    <property type="component" value="Unassembled WGS sequence"/>
</dbReference>
<evidence type="ECO:0008006" key="4">
    <source>
        <dbReference type="Google" id="ProtNLM"/>
    </source>
</evidence>
<dbReference type="SUPFAM" id="SSF50939">
    <property type="entry name" value="Sialidases"/>
    <property type="match status" value="1"/>
</dbReference>
<evidence type="ECO:0000313" key="3">
    <source>
        <dbReference type="Proteomes" id="UP001202180"/>
    </source>
</evidence>